<keyword evidence="3" id="KW-1185">Reference proteome</keyword>
<dbReference type="NCBIfam" id="NF038153">
    <property type="entry name" value="lant_leader_L1a"/>
    <property type="match status" value="1"/>
</dbReference>
<feature type="compositionally biased region" description="Low complexity" evidence="1">
    <location>
        <begin position="48"/>
        <end position="58"/>
    </location>
</feature>
<reference evidence="2" key="1">
    <citation type="submission" date="2023-07" db="EMBL/GenBank/DDBJ databases">
        <title>The genome sequence of Rhodocytophaga aerolata KACC 12507.</title>
        <authorList>
            <person name="Zhang X."/>
        </authorList>
    </citation>
    <scope>NUCLEOTIDE SEQUENCE</scope>
    <source>
        <strain evidence="2">KACC 12507</strain>
    </source>
</reference>
<dbReference type="InterPro" id="IPR058238">
    <property type="entry name" value="Lant_leader_dom"/>
</dbReference>
<evidence type="ECO:0000313" key="3">
    <source>
        <dbReference type="Proteomes" id="UP001168528"/>
    </source>
</evidence>
<evidence type="ECO:0000313" key="2">
    <source>
        <dbReference type="EMBL" id="MDO1450747.1"/>
    </source>
</evidence>
<evidence type="ECO:0000256" key="1">
    <source>
        <dbReference type="SAM" id="MobiDB-lite"/>
    </source>
</evidence>
<sequence length="58" mass="6136">MKNSIETLKKLALNKETIVQLDKPSMKSVKGGSDDPVGGSTAGNCGSTRTTVRTVKTR</sequence>
<gene>
    <name evidence="2" type="ORF">Q0590_31025</name>
</gene>
<dbReference type="RefSeq" id="WP_302041545.1">
    <property type="nucleotide sequence ID" value="NZ_JAUKPO010000035.1"/>
</dbReference>
<proteinExistence type="predicted"/>
<name>A0ABT8RJ53_9BACT</name>
<accession>A0ABT8RJ53</accession>
<feature type="region of interest" description="Disordered" evidence="1">
    <location>
        <begin position="24"/>
        <end position="58"/>
    </location>
</feature>
<dbReference type="Proteomes" id="UP001168528">
    <property type="component" value="Unassembled WGS sequence"/>
</dbReference>
<protein>
    <submittedName>
        <fullName evidence="2">Class I lanthipeptide</fullName>
    </submittedName>
</protein>
<dbReference type="NCBIfam" id="TIGR04149">
    <property type="entry name" value="GG_sam_targ_CFB"/>
    <property type="match status" value="1"/>
</dbReference>
<dbReference type="InterPro" id="IPR026408">
    <property type="entry name" value="GG_sam_targ_CFB"/>
</dbReference>
<organism evidence="2 3">
    <name type="scientific">Rhodocytophaga aerolata</name>
    <dbReference type="NCBI Taxonomy" id="455078"/>
    <lineage>
        <taxon>Bacteria</taxon>
        <taxon>Pseudomonadati</taxon>
        <taxon>Bacteroidota</taxon>
        <taxon>Cytophagia</taxon>
        <taxon>Cytophagales</taxon>
        <taxon>Rhodocytophagaceae</taxon>
        <taxon>Rhodocytophaga</taxon>
    </lineage>
</organism>
<dbReference type="EMBL" id="JAUKPO010000035">
    <property type="protein sequence ID" value="MDO1450747.1"/>
    <property type="molecule type" value="Genomic_DNA"/>
</dbReference>
<comment type="caution">
    <text evidence="2">The sequence shown here is derived from an EMBL/GenBank/DDBJ whole genome shotgun (WGS) entry which is preliminary data.</text>
</comment>